<dbReference type="SUPFAM" id="SSF56529">
    <property type="entry name" value="FAH"/>
    <property type="match status" value="1"/>
</dbReference>
<gene>
    <name evidence="3" type="ORF">GCM10009559_81710</name>
</gene>
<evidence type="ECO:0000313" key="4">
    <source>
        <dbReference type="Proteomes" id="UP001499967"/>
    </source>
</evidence>
<evidence type="ECO:0000256" key="1">
    <source>
        <dbReference type="ARBA" id="ARBA00023239"/>
    </source>
</evidence>
<proteinExistence type="predicted"/>
<protein>
    <submittedName>
        <fullName evidence="3">Fumarylacetoacetate hydrolase family protein</fullName>
    </submittedName>
</protein>
<organism evidence="3 4">
    <name type="scientific">Pseudonocardia zijingensis</name>
    <dbReference type="NCBI Taxonomy" id="153376"/>
    <lineage>
        <taxon>Bacteria</taxon>
        <taxon>Bacillati</taxon>
        <taxon>Actinomycetota</taxon>
        <taxon>Actinomycetes</taxon>
        <taxon>Pseudonocardiales</taxon>
        <taxon>Pseudonocardiaceae</taxon>
        <taxon>Pseudonocardia</taxon>
    </lineage>
</organism>
<dbReference type="Gene3D" id="3.90.850.10">
    <property type="entry name" value="Fumarylacetoacetase-like, C-terminal domain"/>
    <property type="match status" value="1"/>
</dbReference>
<dbReference type="Pfam" id="PF01557">
    <property type="entry name" value="FAA_hydrolase"/>
    <property type="match status" value="1"/>
</dbReference>
<dbReference type="GO" id="GO:0016787">
    <property type="term" value="F:hydrolase activity"/>
    <property type="evidence" value="ECO:0007669"/>
    <property type="project" value="UniProtKB-KW"/>
</dbReference>
<dbReference type="InterPro" id="IPR036663">
    <property type="entry name" value="Fumarylacetoacetase_C_sf"/>
</dbReference>
<sequence>MTATVPTHQMQALAAELESAEASARPIEPLSERFPGLTEADAYAIQDITLRRRLAAGATLSGHKIGLTSEAMRRQLGVEDPDYGYVLSSRVLRSGDRLPASELIAPMIEAELAVELSRDLEPPVTPDQVAAATAAVHASLEIIDSRVRDWRIGLIDTVADNASCARVILGESTANPPALPEVGLRLFRNGEQAATGQGSDVLGDPLRAVAWLADTLHRYGRRVRAGQVVFTGSLHAALPVVAGDHVEARFEGIGAVSIHIT</sequence>
<evidence type="ECO:0000313" key="3">
    <source>
        <dbReference type="EMBL" id="GAA0910793.1"/>
    </source>
</evidence>
<dbReference type="PANTHER" id="PTHR30143:SF0">
    <property type="entry name" value="2-KETO-4-PENTENOATE HYDRATASE"/>
    <property type="match status" value="1"/>
</dbReference>
<dbReference type="InterPro" id="IPR050772">
    <property type="entry name" value="Hydratase-Decarb/MhpD_sf"/>
</dbReference>
<dbReference type="EMBL" id="BAAAHP010000366">
    <property type="protein sequence ID" value="GAA0910793.1"/>
    <property type="molecule type" value="Genomic_DNA"/>
</dbReference>
<keyword evidence="1" id="KW-0456">Lyase</keyword>
<dbReference type="PANTHER" id="PTHR30143">
    <property type="entry name" value="ACID HYDRATASE"/>
    <property type="match status" value="1"/>
</dbReference>
<dbReference type="InterPro" id="IPR011234">
    <property type="entry name" value="Fumarylacetoacetase-like_C"/>
</dbReference>
<dbReference type="RefSeq" id="WP_343947301.1">
    <property type="nucleotide sequence ID" value="NZ_BAAAHP010000366.1"/>
</dbReference>
<feature type="domain" description="Fumarylacetoacetase-like C-terminal" evidence="2">
    <location>
        <begin position="91"/>
        <end position="257"/>
    </location>
</feature>
<reference evidence="3 4" key="1">
    <citation type="journal article" date="2019" name="Int. J. Syst. Evol. Microbiol.">
        <title>The Global Catalogue of Microorganisms (GCM) 10K type strain sequencing project: providing services to taxonomists for standard genome sequencing and annotation.</title>
        <authorList>
            <consortium name="The Broad Institute Genomics Platform"/>
            <consortium name="The Broad Institute Genome Sequencing Center for Infectious Disease"/>
            <person name="Wu L."/>
            <person name="Ma J."/>
        </authorList>
    </citation>
    <scope>NUCLEOTIDE SEQUENCE [LARGE SCALE GENOMIC DNA]</scope>
    <source>
        <strain evidence="3 4">JCM 11117</strain>
    </source>
</reference>
<keyword evidence="4" id="KW-1185">Reference proteome</keyword>
<accession>A0ABN1NK60</accession>
<dbReference type="Proteomes" id="UP001499967">
    <property type="component" value="Unassembled WGS sequence"/>
</dbReference>
<keyword evidence="3" id="KW-0378">Hydrolase</keyword>
<comment type="caution">
    <text evidence="3">The sequence shown here is derived from an EMBL/GenBank/DDBJ whole genome shotgun (WGS) entry which is preliminary data.</text>
</comment>
<evidence type="ECO:0000259" key="2">
    <source>
        <dbReference type="Pfam" id="PF01557"/>
    </source>
</evidence>
<name>A0ABN1NK60_9PSEU</name>